<accession>S4RBF1</accession>
<feature type="domain" description="XRN2-binding (XTBD)" evidence="3">
    <location>
        <begin position="29"/>
        <end position="116"/>
    </location>
</feature>
<name>S4RBF1_PETMA</name>
<dbReference type="GeneTree" id="ENSGT00940000158376"/>
<dbReference type="InterPro" id="IPR021859">
    <property type="entry name" value="XTBD"/>
</dbReference>
<evidence type="ECO:0000313" key="4">
    <source>
        <dbReference type="Ensembl" id="ENSPMAP00000002532.1"/>
    </source>
</evidence>
<sequence length="116" mass="13166">PTKPDMEQSLETMLREKRQASTGAGRPDLESLRGAAETDKQWRARREFLSRHADAFPAEELDHLVSLSMVWANNVFMGCRYSAELMERVGEMAAGVHVEDAPIFTTRDEIMAKQKK</sequence>
<dbReference type="PROSITE" id="PS51827">
    <property type="entry name" value="XTBD"/>
    <property type="match status" value="1"/>
</dbReference>
<dbReference type="Ensembl" id="ENSPMAT00000002544.1">
    <property type="protein sequence ID" value="ENSPMAP00000002532.1"/>
    <property type="gene ID" value="ENSPMAG00000002317.1"/>
</dbReference>
<comment type="similarity">
    <text evidence="1">Belongs to the CARF family.</text>
</comment>
<evidence type="ECO:0000256" key="2">
    <source>
        <dbReference type="SAM" id="MobiDB-lite"/>
    </source>
</evidence>
<feature type="region of interest" description="Disordered" evidence="2">
    <location>
        <begin position="1"/>
        <end position="37"/>
    </location>
</feature>
<protein>
    <recommendedName>
        <fullName evidence="3">XRN2-binding (XTBD) domain-containing protein</fullName>
    </recommendedName>
</protein>
<dbReference type="Pfam" id="PF11952">
    <property type="entry name" value="XTBD"/>
    <property type="match status" value="1"/>
</dbReference>
<evidence type="ECO:0000259" key="3">
    <source>
        <dbReference type="PROSITE" id="PS51827"/>
    </source>
</evidence>
<feature type="compositionally biased region" description="Basic and acidic residues" evidence="2">
    <location>
        <begin position="27"/>
        <end position="37"/>
    </location>
</feature>
<proteinExistence type="inferred from homology"/>
<evidence type="ECO:0000256" key="1">
    <source>
        <dbReference type="ARBA" id="ARBA00010053"/>
    </source>
</evidence>
<dbReference type="PANTHER" id="PTHR48430:SF1">
    <property type="entry name" value="PARTNER OF XRN-2 PROTEIN 1"/>
    <property type="match status" value="1"/>
</dbReference>
<dbReference type="PANTHER" id="PTHR48430">
    <property type="entry name" value="PARTNER OF XRN-2 PROTEIN 1"/>
    <property type="match status" value="1"/>
</dbReference>
<dbReference type="AlphaFoldDB" id="S4RBF1"/>
<reference evidence="4" key="2">
    <citation type="submission" date="2025-09" db="UniProtKB">
        <authorList>
            <consortium name="Ensembl"/>
        </authorList>
    </citation>
    <scope>IDENTIFICATION</scope>
</reference>
<reference evidence="4" key="1">
    <citation type="submission" date="2025-08" db="UniProtKB">
        <authorList>
            <consortium name="Ensembl"/>
        </authorList>
    </citation>
    <scope>IDENTIFICATION</scope>
</reference>
<organism evidence="4">
    <name type="scientific">Petromyzon marinus</name>
    <name type="common">Sea lamprey</name>
    <dbReference type="NCBI Taxonomy" id="7757"/>
    <lineage>
        <taxon>Eukaryota</taxon>
        <taxon>Metazoa</taxon>
        <taxon>Chordata</taxon>
        <taxon>Craniata</taxon>
        <taxon>Vertebrata</taxon>
        <taxon>Cyclostomata</taxon>
        <taxon>Hyperoartia</taxon>
        <taxon>Petromyzontiformes</taxon>
        <taxon>Petromyzontidae</taxon>
        <taxon>Petromyzon</taxon>
    </lineage>
</organism>